<dbReference type="EMBL" id="BAAAZH010000011">
    <property type="protein sequence ID" value="GAA4115247.1"/>
    <property type="molecule type" value="Genomic_DNA"/>
</dbReference>
<gene>
    <name evidence="2" type="ORF">GCM10022215_13940</name>
</gene>
<protein>
    <submittedName>
        <fullName evidence="2">Uncharacterized protein</fullName>
    </submittedName>
</protein>
<feature type="chain" id="PRO_5045903085" evidence="1">
    <location>
        <begin position="27"/>
        <end position="215"/>
    </location>
</feature>
<proteinExistence type="predicted"/>
<organism evidence="2 3">
    <name type="scientific">Nocardioides fonticola</name>
    <dbReference type="NCBI Taxonomy" id="450363"/>
    <lineage>
        <taxon>Bacteria</taxon>
        <taxon>Bacillati</taxon>
        <taxon>Actinomycetota</taxon>
        <taxon>Actinomycetes</taxon>
        <taxon>Propionibacteriales</taxon>
        <taxon>Nocardioidaceae</taxon>
        <taxon>Nocardioides</taxon>
    </lineage>
</organism>
<keyword evidence="3" id="KW-1185">Reference proteome</keyword>
<sequence length="215" mass="22443">MNRIGPGLAAAVILTAALATTSTVIAGPVAADAAPSSAASSAPSSASAAASAAQPRTIGVGESYTNDDGVTIALEGKKANEIDGHDVRIVVADDTTRLRAWVPAGWTPDALTRIAAFPSGGPGYVVEQEGGDFTTWTVYVVDPDGGRLVAADRSGRLAIGSGFSRWKGDYVYQVSHIVHGALRTRIETMEHDKVLALYRWDVDDSGTTLVKHRIK</sequence>
<evidence type="ECO:0000313" key="2">
    <source>
        <dbReference type="EMBL" id="GAA4115247.1"/>
    </source>
</evidence>
<evidence type="ECO:0000313" key="3">
    <source>
        <dbReference type="Proteomes" id="UP001501495"/>
    </source>
</evidence>
<name>A0ABP7XGE3_9ACTN</name>
<keyword evidence="1" id="KW-0732">Signal</keyword>
<accession>A0ABP7XGE3</accession>
<feature type="signal peptide" evidence="1">
    <location>
        <begin position="1"/>
        <end position="26"/>
    </location>
</feature>
<dbReference type="Proteomes" id="UP001501495">
    <property type="component" value="Unassembled WGS sequence"/>
</dbReference>
<evidence type="ECO:0000256" key="1">
    <source>
        <dbReference type="SAM" id="SignalP"/>
    </source>
</evidence>
<reference evidence="3" key="1">
    <citation type="journal article" date="2019" name="Int. J. Syst. Evol. Microbiol.">
        <title>The Global Catalogue of Microorganisms (GCM) 10K type strain sequencing project: providing services to taxonomists for standard genome sequencing and annotation.</title>
        <authorList>
            <consortium name="The Broad Institute Genomics Platform"/>
            <consortium name="The Broad Institute Genome Sequencing Center for Infectious Disease"/>
            <person name="Wu L."/>
            <person name="Ma J."/>
        </authorList>
    </citation>
    <scope>NUCLEOTIDE SEQUENCE [LARGE SCALE GENOMIC DNA]</scope>
    <source>
        <strain evidence="3">JCM 16703</strain>
    </source>
</reference>
<dbReference type="RefSeq" id="WP_344732570.1">
    <property type="nucleotide sequence ID" value="NZ_BAAAZH010000011.1"/>
</dbReference>
<comment type="caution">
    <text evidence="2">The sequence shown here is derived from an EMBL/GenBank/DDBJ whole genome shotgun (WGS) entry which is preliminary data.</text>
</comment>